<dbReference type="InterPro" id="IPR004843">
    <property type="entry name" value="Calcineurin-like_PHP"/>
</dbReference>
<accession>A0A163KC23</accession>
<feature type="compositionally biased region" description="Low complexity" evidence="1">
    <location>
        <begin position="57"/>
        <end position="87"/>
    </location>
</feature>
<name>A0A163KC23_ABSGL</name>
<feature type="region of interest" description="Disordered" evidence="1">
    <location>
        <begin position="1"/>
        <end position="22"/>
    </location>
</feature>
<dbReference type="GO" id="GO:0005737">
    <property type="term" value="C:cytoplasm"/>
    <property type="evidence" value="ECO:0007669"/>
    <property type="project" value="TreeGrafter"/>
</dbReference>
<dbReference type="OMA" id="PCKKYAN"/>
<dbReference type="AlphaFoldDB" id="A0A163KC23"/>
<dbReference type="GO" id="GO:0016791">
    <property type="term" value="F:phosphatase activity"/>
    <property type="evidence" value="ECO:0007669"/>
    <property type="project" value="TreeGrafter"/>
</dbReference>
<dbReference type="InterPro" id="IPR029052">
    <property type="entry name" value="Metallo-depent_PP-like"/>
</dbReference>
<keyword evidence="5" id="KW-1185">Reference proteome</keyword>
<dbReference type="EMBL" id="LT555165">
    <property type="protein sequence ID" value="SAM09736.1"/>
    <property type="molecule type" value="Genomic_DNA"/>
</dbReference>
<proteinExistence type="predicted"/>
<dbReference type="InParanoid" id="A0A163KC23"/>
<reference evidence="4" key="1">
    <citation type="submission" date="2016-04" db="EMBL/GenBank/DDBJ databases">
        <authorList>
            <person name="Evans L.H."/>
            <person name="Alamgir A."/>
            <person name="Owens N."/>
            <person name="Weber N.D."/>
            <person name="Virtaneva K."/>
            <person name="Barbian K."/>
            <person name="Babar A."/>
            <person name="Rosenke K."/>
        </authorList>
    </citation>
    <scope>NUCLEOTIDE SEQUENCE [LARGE SCALE GENOMIC DNA]</scope>
    <source>
        <strain evidence="4">CBS 101.48</strain>
    </source>
</reference>
<feature type="compositionally biased region" description="Low complexity" evidence="1">
    <location>
        <begin position="1"/>
        <end position="15"/>
    </location>
</feature>
<dbReference type="Pfam" id="PF00149">
    <property type="entry name" value="Metallophos"/>
    <property type="match status" value="1"/>
</dbReference>
<dbReference type="OrthoDB" id="10267127at2759"/>
<evidence type="ECO:0000313" key="4">
    <source>
        <dbReference type="EMBL" id="SAM09736.1"/>
    </source>
</evidence>
<feature type="region of interest" description="Disordered" evidence="1">
    <location>
        <begin position="57"/>
        <end position="101"/>
    </location>
</feature>
<gene>
    <name evidence="4" type="primary">ABSGL_15437.1 scaffold 16614</name>
</gene>
<evidence type="ECO:0000256" key="2">
    <source>
        <dbReference type="SAM" id="Phobius"/>
    </source>
</evidence>
<evidence type="ECO:0000313" key="5">
    <source>
        <dbReference type="Proteomes" id="UP000078561"/>
    </source>
</evidence>
<evidence type="ECO:0000259" key="3">
    <source>
        <dbReference type="Pfam" id="PF00149"/>
    </source>
</evidence>
<dbReference type="Gene3D" id="3.60.21.10">
    <property type="match status" value="1"/>
</dbReference>
<dbReference type="GO" id="GO:0006798">
    <property type="term" value="P:polyphosphate catabolic process"/>
    <property type="evidence" value="ECO:0007669"/>
    <property type="project" value="TreeGrafter"/>
</dbReference>
<dbReference type="PANTHER" id="PTHR42850">
    <property type="entry name" value="METALLOPHOSPHOESTERASE"/>
    <property type="match status" value="1"/>
</dbReference>
<protein>
    <recommendedName>
        <fullName evidence="3">Calcineurin-like phosphoesterase domain-containing protein</fullName>
    </recommendedName>
</protein>
<evidence type="ECO:0000256" key="1">
    <source>
        <dbReference type="SAM" id="MobiDB-lite"/>
    </source>
</evidence>
<keyword evidence="2" id="KW-0812">Transmembrane</keyword>
<sequence>MTLESPSSDIKSPIIEEPPERRNRRRGCWLISGLIGLVILVIVIVVPVVVIKERGHQQQQQQQQQPDQSAPSNDSSPSGTSINSTQSDSNHGNKSNKSSTITNATSVVPNYPEYHNGDGLVDAYAVSKYANLIRLQTVPDDKLAKKQRVFVIGDIHGCLDEFNQLVEKIQYNPSTDQLILAGDLIAKGPSNTGVIRRAKELGALCVRGNHDDKAVRFKTYEMAHGTIGPPKSYMPEGDVLDQLKFKNDHLPMSRELSKDDYDYLASCPSILHIPSMNNSVVVHAGLDPLVTDLAQQQPVHVMTMRDIGDNGRPTDEKKVGTPWSIAWNQIQNESANPITVYYGHDASRGLVVSPYTYGLDTGCVYGKALTAIEMKSKRIFDVPCKKYANT</sequence>
<organism evidence="4">
    <name type="scientific">Absidia glauca</name>
    <name type="common">Pin mould</name>
    <dbReference type="NCBI Taxonomy" id="4829"/>
    <lineage>
        <taxon>Eukaryota</taxon>
        <taxon>Fungi</taxon>
        <taxon>Fungi incertae sedis</taxon>
        <taxon>Mucoromycota</taxon>
        <taxon>Mucoromycotina</taxon>
        <taxon>Mucoromycetes</taxon>
        <taxon>Mucorales</taxon>
        <taxon>Cunninghamellaceae</taxon>
        <taxon>Absidia</taxon>
    </lineage>
</organism>
<feature type="domain" description="Calcineurin-like phosphoesterase" evidence="3">
    <location>
        <begin position="148"/>
        <end position="348"/>
    </location>
</feature>
<dbReference type="SUPFAM" id="SSF56300">
    <property type="entry name" value="Metallo-dependent phosphatases"/>
    <property type="match status" value="1"/>
</dbReference>
<dbReference type="GO" id="GO:0000298">
    <property type="term" value="F:endopolyphosphatase activity"/>
    <property type="evidence" value="ECO:0007669"/>
    <property type="project" value="TreeGrafter"/>
</dbReference>
<keyword evidence="2" id="KW-0472">Membrane</keyword>
<dbReference type="PANTHER" id="PTHR42850:SF4">
    <property type="entry name" value="ZINC-DEPENDENT ENDOPOLYPHOSPHATASE"/>
    <property type="match status" value="1"/>
</dbReference>
<dbReference type="InterPro" id="IPR050126">
    <property type="entry name" value="Ap4A_hydrolase"/>
</dbReference>
<dbReference type="STRING" id="4829.A0A163KC23"/>
<keyword evidence="2" id="KW-1133">Transmembrane helix</keyword>
<feature type="compositionally biased region" description="Polar residues" evidence="1">
    <location>
        <begin position="88"/>
        <end position="101"/>
    </location>
</feature>
<feature type="transmembrane region" description="Helical" evidence="2">
    <location>
        <begin position="28"/>
        <end position="51"/>
    </location>
</feature>
<dbReference type="Proteomes" id="UP000078561">
    <property type="component" value="Unassembled WGS sequence"/>
</dbReference>